<gene>
    <name evidence="3" type="ORF">Q766_13405</name>
</gene>
<keyword evidence="1" id="KW-0732">Signal</keyword>
<dbReference type="eggNOG" id="ENOG502ZY7N">
    <property type="taxonomic scope" value="Bacteria"/>
</dbReference>
<dbReference type="EMBL" id="JRLY01000010">
    <property type="protein sequence ID" value="KGO92448.1"/>
    <property type="molecule type" value="Genomic_DNA"/>
</dbReference>
<sequence length="255" mass="27181">MKLLLITAFTGLISLGAQAQVTQQRQAYDVTKIEVNNGIEVVFTQADTAALSVQTNSDTNFANIITEHKGNTLKIYMKTPEDNKTLVIAPAKVYVTQKNVTVFKVAGSAIIKSYDTLHMPQVSINVASGAMFIANMEIEGSCTVKVAGGAGFRGKVITDSFKGDARGGAYIRLSGTAKTADMYCSSASLQAGKFVCSWVEVFAKNASAVFIGADAYIKANADGSSAITYYGDPAKTEFGPNAYAVKRDNFNFTLN</sequence>
<name>A0A0A2MLT1_9FLAO</name>
<dbReference type="Proteomes" id="UP000030111">
    <property type="component" value="Unassembled WGS sequence"/>
</dbReference>
<evidence type="ECO:0000259" key="2">
    <source>
        <dbReference type="Pfam" id="PF10988"/>
    </source>
</evidence>
<dbReference type="RefSeq" id="WP_026990252.1">
    <property type="nucleotide sequence ID" value="NZ_AUGP01000017.1"/>
</dbReference>
<evidence type="ECO:0000313" key="4">
    <source>
        <dbReference type="Proteomes" id="UP000030111"/>
    </source>
</evidence>
<protein>
    <recommendedName>
        <fullName evidence="2">Putative auto-transporter adhesin head GIN domain-containing protein</fullName>
    </recommendedName>
</protein>
<dbReference type="Gene3D" id="2.160.20.120">
    <property type="match status" value="1"/>
</dbReference>
<evidence type="ECO:0000313" key="3">
    <source>
        <dbReference type="EMBL" id="KGO92448.1"/>
    </source>
</evidence>
<comment type="caution">
    <text evidence="3">The sequence shown here is derived from an EMBL/GenBank/DDBJ whole genome shotgun (WGS) entry which is preliminary data.</text>
</comment>
<organism evidence="3 4">
    <name type="scientific">Flavobacterium subsaxonicum WB 4.1-42 = DSM 21790</name>
    <dbReference type="NCBI Taxonomy" id="1121898"/>
    <lineage>
        <taxon>Bacteria</taxon>
        <taxon>Pseudomonadati</taxon>
        <taxon>Bacteroidota</taxon>
        <taxon>Flavobacteriia</taxon>
        <taxon>Flavobacteriales</taxon>
        <taxon>Flavobacteriaceae</taxon>
        <taxon>Flavobacterium</taxon>
    </lineage>
</organism>
<keyword evidence="4" id="KW-1185">Reference proteome</keyword>
<reference evidence="3 4" key="1">
    <citation type="submission" date="2013-09" db="EMBL/GenBank/DDBJ databases">
        <authorList>
            <person name="Zeng Z."/>
            <person name="Chen C."/>
        </authorList>
    </citation>
    <scope>NUCLEOTIDE SEQUENCE [LARGE SCALE GENOMIC DNA]</scope>
    <source>
        <strain evidence="3 4">WB 4.1-42</strain>
    </source>
</reference>
<feature type="chain" id="PRO_5002003413" description="Putative auto-transporter adhesin head GIN domain-containing protein" evidence="1">
    <location>
        <begin position="20"/>
        <end position="255"/>
    </location>
</feature>
<evidence type="ECO:0000256" key="1">
    <source>
        <dbReference type="SAM" id="SignalP"/>
    </source>
</evidence>
<dbReference type="InterPro" id="IPR021255">
    <property type="entry name" value="DUF2807"/>
</dbReference>
<feature type="domain" description="Putative auto-transporter adhesin head GIN" evidence="2">
    <location>
        <begin position="31"/>
        <end position="233"/>
    </location>
</feature>
<proteinExistence type="predicted"/>
<dbReference type="OrthoDB" id="1334517at2"/>
<dbReference type="STRING" id="1121898.GCA_000422725_01364"/>
<dbReference type="AlphaFoldDB" id="A0A0A2MLT1"/>
<dbReference type="Pfam" id="PF10988">
    <property type="entry name" value="DUF2807"/>
    <property type="match status" value="1"/>
</dbReference>
<accession>A0A0A2MLT1</accession>
<feature type="signal peptide" evidence="1">
    <location>
        <begin position="1"/>
        <end position="19"/>
    </location>
</feature>